<dbReference type="Proteomes" id="UP000799764">
    <property type="component" value="Unassembled WGS sequence"/>
</dbReference>
<dbReference type="AlphaFoldDB" id="A0A9P4PKQ5"/>
<dbReference type="EMBL" id="MU001500">
    <property type="protein sequence ID" value="KAF2444704.1"/>
    <property type="molecule type" value="Genomic_DNA"/>
</dbReference>
<organism evidence="2 3">
    <name type="scientific">Karstenula rhodostoma CBS 690.94</name>
    <dbReference type="NCBI Taxonomy" id="1392251"/>
    <lineage>
        <taxon>Eukaryota</taxon>
        <taxon>Fungi</taxon>
        <taxon>Dikarya</taxon>
        <taxon>Ascomycota</taxon>
        <taxon>Pezizomycotina</taxon>
        <taxon>Dothideomycetes</taxon>
        <taxon>Pleosporomycetidae</taxon>
        <taxon>Pleosporales</taxon>
        <taxon>Massarineae</taxon>
        <taxon>Didymosphaeriaceae</taxon>
        <taxon>Karstenula</taxon>
    </lineage>
</organism>
<evidence type="ECO:0000313" key="2">
    <source>
        <dbReference type="EMBL" id="KAF2444704.1"/>
    </source>
</evidence>
<feature type="region of interest" description="Disordered" evidence="1">
    <location>
        <begin position="1"/>
        <end position="39"/>
    </location>
</feature>
<reference evidence="2" key="1">
    <citation type="journal article" date="2020" name="Stud. Mycol.">
        <title>101 Dothideomycetes genomes: a test case for predicting lifestyles and emergence of pathogens.</title>
        <authorList>
            <person name="Haridas S."/>
            <person name="Albert R."/>
            <person name="Binder M."/>
            <person name="Bloem J."/>
            <person name="Labutti K."/>
            <person name="Salamov A."/>
            <person name="Andreopoulos B."/>
            <person name="Baker S."/>
            <person name="Barry K."/>
            <person name="Bills G."/>
            <person name="Bluhm B."/>
            <person name="Cannon C."/>
            <person name="Castanera R."/>
            <person name="Culley D."/>
            <person name="Daum C."/>
            <person name="Ezra D."/>
            <person name="Gonzalez J."/>
            <person name="Henrissat B."/>
            <person name="Kuo A."/>
            <person name="Liang C."/>
            <person name="Lipzen A."/>
            <person name="Lutzoni F."/>
            <person name="Magnuson J."/>
            <person name="Mondo S."/>
            <person name="Nolan M."/>
            <person name="Ohm R."/>
            <person name="Pangilinan J."/>
            <person name="Park H.-J."/>
            <person name="Ramirez L."/>
            <person name="Alfaro M."/>
            <person name="Sun H."/>
            <person name="Tritt A."/>
            <person name="Yoshinaga Y."/>
            <person name="Zwiers L.-H."/>
            <person name="Turgeon B."/>
            <person name="Goodwin S."/>
            <person name="Spatafora J."/>
            <person name="Crous P."/>
            <person name="Grigoriev I."/>
        </authorList>
    </citation>
    <scope>NUCLEOTIDE SEQUENCE</scope>
    <source>
        <strain evidence="2">CBS 690.94</strain>
    </source>
</reference>
<accession>A0A9P4PKQ5</accession>
<sequence length="252" mass="27185">MQPLGHTPSPGPKKRGKGAMKKQKLVAPEPPASGDIQAARERSFKAVAPSATAAVRLGQHLQNINGNQINVGRDPRRRAQAGERHDASSSPAPASAMLFGPVLTKQEEAACEPSDQPQIKLFAPATTIASSPQRAESVPYYPMVGRGQLHRPVSTVGVLPNTLAVRPKQLDSDSASDSEARIRELEDKNLSLRKAGFCKDREIRKLKAELRKLGIRTSATHDAAFETSMKRIEAGIKRPRSVEDVGGPVMEP</sequence>
<comment type="caution">
    <text evidence="2">The sequence shown here is derived from an EMBL/GenBank/DDBJ whole genome shotgun (WGS) entry which is preliminary data.</text>
</comment>
<feature type="compositionally biased region" description="Basic residues" evidence="1">
    <location>
        <begin position="12"/>
        <end position="24"/>
    </location>
</feature>
<proteinExistence type="predicted"/>
<evidence type="ECO:0000256" key="1">
    <source>
        <dbReference type="SAM" id="MobiDB-lite"/>
    </source>
</evidence>
<gene>
    <name evidence="2" type="ORF">P171DRAFT_431509</name>
</gene>
<evidence type="ECO:0000313" key="3">
    <source>
        <dbReference type="Proteomes" id="UP000799764"/>
    </source>
</evidence>
<keyword evidence="3" id="KW-1185">Reference proteome</keyword>
<dbReference type="OrthoDB" id="3785005at2759"/>
<protein>
    <submittedName>
        <fullName evidence="2">Uncharacterized protein</fullName>
    </submittedName>
</protein>
<name>A0A9P4PKQ5_9PLEO</name>
<feature type="region of interest" description="Disordered" evidence="1">
    <location>
        <begin position="58"/>
        <end position="95"/>
    </location>
</feature>
<feature type="compositionally biased region" description="Polar residues" evidence="1">
    <location>
        <begin position="60"/>
        <end position="70"/>
    </location>
</feature>